<dbReference type="NCBIfam" id="NF010448">
    <property type="entry name" value="PRK13874.1"/>
    <property type="match status" value="1"/>
</dbReference>
<dbReference type="PANTHER" id="PTHR34138:SF1">
    <property type="entry name" value="CELL SHAPE-DETERMINING PROTEIN MREC"/>
    <property type="match status" value="1"/>
</dbReference>
<protein>
    <recommendedName>
        <fullName evidence="2">Cell shape-determining protein MreC</fullName>
    </recommendedName>
    <alternativeName>
        <fullName evidence="4">Cell shape protein MreC</fullName>
    </alternativeName>
</protein>
<dbReference type="InterPro" id="IPR042177">
    <property type="entry name" value="Cell/Rod_1"/>
</dbReference>
<keyword evidence="3" id="KW-0133">Cell shape</keyword>
<evidence type="ECO:0000256" key="2">
    <source>
        <dbReference type="ARBA" id="ARBA00013855"/>
    </source>
</evidence>
<dbReference type="FunFam" id="2.40.10.350:FF:000002">
    <property type="entry name" value="Cell shape-determining protein MreC"/>
    <property type="match status" value="1"/>
</dbReference>
<dbReference type="GO" id="GO:0005886">
    <property type="term" value="C:plasma membrane"/>
    <property type="evidence" value="ECO:0007669"/>
    <property type="project" value="TreeGrafter"/>
</dbReference>
<dbReference type="InterPro" id="IPR055342">
    <property type="entry name" value="MreC_beta-barrel_core"/>
</dbReference>
<dbReference type="InterPro" id="IPR042175">
    <property type="entry name" value="Cell/Rod_MreC_2"/>
</dbReference>
<evidence type="ECO:0000313" key="8">
    <source>
        <dbReference type="EMBL" id="AFO47541.1"/>
    </source>
</evidence>
<dbReference type="SUPFAM" id="SSF101082">
    <property type="entry name" value="Typo IV secretion system protein TraC"/>
    <property type="match status" value="1"/>
</dbReference>
<feature type="domain" description="Rod shape-determining protein MreC beta-barrel core" evidence="7">
    <location>
        <begin position="104"/>
        <end position="249"/>
    </location>
</feature>
<dbReference type="Proteomes" id="UP000006503">
    <property type="component" value="Chromosome"/>
</dbReference>
<evidence type="ECO:0000256" key="5">
    <source>
        <dbReference type="SAM" id="Coils"/>
    </source>
</evidence>
<dbReference type="FunFam" id="2.40.10.340:FF:000002">
    <property type="entry name" value="Rod shape-determining protein MreC"/>
    <property type="match status" value="1"/>
</dbReference>
<sequence length="519" mass="56195">MSVALMVVDARFDVLKPVRSQMGLVLMESYWITDLPQRAWQGVAGQFGSRTELIAENEKLKTEALLLQGRLQKLAALTEQNVRLRELLNSSALVNEKVEVAELIGVDPNPFTHRILINKGERDGVFLGQPVLDARGLMGQVVELMPYTARVLLLTDTTHSIPVQVNRNGLRAIASGTGNPERLELRHVADTADIKEGDLLVSSGMGQRFPAGYPVATVNEVIHDSGQPFAIVRAIPTAALNRSRYMLLVFSDRRSPEQRATDAAIAQEEADRKGAAPAGQPAATRDQVAPAAGTPAASVTPALSVSLLAVQPASALTVFDPSNFVQNTLTAVRTLEQINNQINQLQNEAQMLMNQARNLANLDFNIVNRLRSTLATTERLIAEARGLAYDVQSMDATFARLYPEQYAATISGDRMAQDARERWQNTLNGLHTAMRMQAQVSQNLAQDESALADLVSQSQSATGALQAMQATNQLLALQAKQSIQAQQLQITQDRAASLELVPDLPAAAAPPAWPGAAGR</sequence>
<evidence type="ECO:0000256" key="6">
    <source>
        <dbReference type="SAM" id="MobiDB-lite"/>
    </source>
</evidence>
<dbReference type="InterPro" id="IPR007221">
    <property type="entry name" value="MreC"/>
</dbReference>
<proteinExistence type="inferred from homology"/>
<evidence type="ECO:0000256" key="4">
    <source>
        <dbReference type="ARBA" id="ARBA00032089"/>
    </source>
</evidence>
<reference evidence="9" key="1">
    <citation type="journal article" date="2013" name="Microb. Biotechnol.">
        <title>Metabolic potential of the organic-solvent tolerant Pseudomonas putida DOT-T1E deduced from its annotated genome.</title>
        <authorList>
            <person name="Udaondo Z."/>
            <person name="Molina L."/>
            <person name="Daniels C."/>
            <person name="Gomez M.J."/>
            <person name="Molina-Henares M.A."/>
            <person name="Matilla M.A."/>
            <person name="Roca A."/>
            <person name="Fernandez M."/>
            <person name="Duque E."/>
            <person name="Segura A."/>
            <person name="Ramos J.L."/>
        </authorList>
    </citation>
    <scope>NUCLEOTIDE SEQUENCE [LARGE SCALE GENOMIC DNA]</scope>
    <source>
        <strain evidence="9">DOT-T1E</strain>
    </source>
</reference>
<dbReference type="HOGENOM" id="CLU_524652_0_0_6"/>
<dbReference type="Gene3D" id="2.40.10.340">
    <property type="entry name" value="Rod shape-determining protein MreC, domain 1"/>
    <property type="match status" value="1"/>
</dbReference>
<feature type="coiled-coil region" evidence="5">
    <location>
        <begin position="328"/>
        <end position="362"/>
    </location>
</feature>
<dbReference type="NCBIfam" id="TIGR00219">
    <property type="entry name" value="mreC"/>
    <property type="match status" value="1"/>
</dbReference>
<dbReference type="NCBIfam" id="TIGR02780">
    <property type="entry name" value="TrbJ_Ti"/>
    <property type="match status" value="1"/>
</dbReference>
<keyword evidence="5" id="KW-0175">Coiled coil</keyword>
<dbReference type="Gene3D" id="2.40.10.350">
    <property type="entry name" value="Rod shape-determining protein MreC, domain 2"/>
    <property type="match status" value="1"/>
</dbReference>
<comment type="similarity">
    <text evidence="1">Belongs to the MreC family.</text>
</comment>
<dbReference type="InterPro" id="IPR014147">
    <property type="entry name" value="T4SS_TrbJ"/>
</dbReference>
<dbReference type="AlphaFoldDB" id="I7C3A3"/>
<accession>I7C3A3</accession>
<evidence type="ECO:0000256" key="3">
    <source>
        <dbReference type="ARBA" id="ARBA00022960"/>
    </source>
</evidence>
<dbReference type="RefSeq" id="WP_014859985.1">
    <property type="nucleotide sequence ID" value="NC_018220.1"/>
</dbReference>
<dbReference type="KEGG" id="ppx:T1E_1690"/>
<dbReference type="EMBL" id="CP003734">
    <property type="protein sequence ID" value="AFO47541.1"/>
    <property type="molecule type" value="Genomic_DNA"/>
</dbReference>
<gene>
    <name evidence="8" type="primary">mreC</name>
    <name evidence="8" type="ordered locus">T1E_1690</name>
</gene>
<organism evidence="8 9">
    <name type="scientific">Pseudomonas putida (strain DOT-T1E)</name>
    <dbReference type="NCBI Taxonomy" id="1196325"/>
    <lineage>
        <taxon>Bacteria</taxon>
        <taxon>Pseudomonadati</taxon>
        <taxon>Pseudomonadota</taxon>
        <taxon>Gammaproteobacteria</taxon>
        <taxon>Pseudomonadales</taxon>
        <taxon>Pseudomonadaceae</taxon>
        <taxon>Pseudomonas</taxon>
    </lineage>
</organism>
<feature type="region of interest" description="Disordered" evidence="6">
    <location>
        <begin position="259"/>
        <end position="292"/>
    </location>
</feature>
<dbReference type="GO" id="GO:0008360">
    <property type="term" value="P:regulation of cell shape"/>
    <property type="evidence" value="ECO:0007669"/>
    <property type="project" value="UniProtKB-KW"/>
</dbReference>
<evidence type="ECO:0000256" key="1">
    <source>
        <dbReference type="ARBA" id="ARBA00009369"/>
    </source>
</evidence>
<evidence type="ECO:0000313" key="9">
    <source>
        <dbReference type="Proteomes" id="UP000006503"/>
    </source>
</evidence>
<dbReference type="Pfam" id="PF04085">
    <property type="entry name" value="MreC"/>
    <property type="match status" value="1"/>
</dbReference>
<dbReference type="PANTHER" id="PTHR34138">
    <property type="entry name" value="CELL SHAPE-DETERMINING PROTEIN MREC"/>
    <property type="match status" value="1"/>
</dbReference>
<evidence type="ECO:0000259" key="7">
    <source>
        <dbReference type="Pfam" id="PF04085"/>
    </source>
</evidence>
<name>I7C3A3_PSEPT</name>
<dbReference type="PATRIC" id="fig|1196325.3.peg.1685"/>